<evidence type="ECO:0000256" key="7">
    <source>
        <dbReference type="ARBA" id="ARBA00022679"/>
    </source>
</evidence>
<keyword evidence="19" id="KW-1185">Reference proteome</keyword>
<dbReference type="EMBL" id="CP002382">
    <property type="protein sequence ID" value="AEP09079.1"/>
    <property type="molecule type" value="Genomic_DNA"/>
</dbReference>
<keyword evidence="10" id="KW-0443">Lipid metabolism</keyword>
<dbReference type="InterPro" id="IPR050324">
    <property type="entry name" value="CDP-alcohol_PTase-I"/>
</dbReference>
<evidence type="ECO:0000256" key="9">
    <source>
        <dbReference type="ARBA" id="ARBA00022989"/>
    </source>
</evidence>
<dbReference type="KEGG" id="mai:MICA_745"/>
<evidence type="ECO:0000256" key="8">
    <source>
        <dbReference type="ARBA" id="ARBA00022692"/>
    </source>
</evidence>
<dbReference type="InterPro" id="IPR048254">
    <property type="entry name" value="CDP_ALCOHOL_P_TRANSF_CS"/>
</dbReference>
<gene>
    <name evidence="18" type="primary">pgsA</name>
    <name evidence="18" type="ordered locus">MICA_745</name>
</gene>
<evidence type="ECO:0000256" key="1">
    <source>
        <dbReference type="ARBA" id="ARBA00004141"/>
    </source>
</evidence>
<evidence type="ECO:0000256" key="15">
    <source>
        <dbReference type="NCBIfam" id="TIGR00560"/>
    </source>
</evidence>
<evidence type="ECO:0000256" key="12">
    <source>
        <dbReference type="ARBA" id="ARBA00023209"/>
    </source>
</evidence>
<keyword evidence="9 17" id="KW-1133">Transmembrane helix</keyword>
<comment type="similarity">
    <text evidence="3 16">Belongs to the CDP-alcohol phosphatidyltransferase class-I family.</text>
</comment>
<evidence type="ECO:0000256" key="14">
    <source>
        <dbReference type="ARBA" id="ARBA00048586"/>
    </source>
</evidence>
<keyword evidence="12" id="KW-0594">Phospholipid biosynthesis</keyword>
<keyword evidence="8 17" id="KW-0812">Transmembrane</keyword>
<keyword evidence="7 16" id="KW-0808">Transferase</keyword>
<evidence type="ECO:0000256" key="3">
    <source>
        <dbReference type="ARBA" id="ARBA00010441"/>
    </source>
</evidence>
<dbReference type="PIRSF" id="PIRSF000847">
    <property type="entry name" value="Phos_ph_gly_syn"/>
    <property type="match status" value="1"/>
</dbReference>
<name>G2KQE3_MICAA</name>
<dbReference type="InterPro" id="IPR043130">
    <property type="entry name" value="CDP-OH_PTrfase_TM_dom"/>
</dbReference>
<keyword evidence="13" id="KW-1208">Phospholipid metabolism</keyword>
<feature type="transmembrane region" description="Helical" evidence="17">
    <location>
        <begin position="12"/>
        <end position="33"/>
    </location>
</feature>
<keyword evidence="6" id="KW-0444">Lipid biosynthesis</keyword>
<dbReference type="HOGENOM" id="CLU_051314_2_1_5"/>
<dbReference type="PANTHER" id="PTHR14269:SF62">
    <property type="entry name" value="CDP-DIACYLGLYCEROL--GLYCEROL-3-PHOSPHATE 3-PHOSPHATIDYLTRANSFERASE 1, CHLOROPLASTIC"/>
    <property type="match status" value="1"/>
</dbReference>
<evidence type="ECO:0000256" key="10">
    <source>
        <dbReference type="ARBA" id="ARBA00023098"/>
    </source>
</evidence>
<sequence length="184" mass="20264">MKTIPKNTANILTVLRILLVPVIAGLLLVPAAWAVWTAFVLYGLCAFTDWLDGWIARKYDQYSDFGRFLDPIADKILVAALFIMLAATKAIPGIWLALPIIIMTREFLVAGLREFLGPKGVVVHVTQLAKWKTAVQMIALGILIPGMLYTGVAQAGLLLLLVATILTVITGWDYMKTARSYFKS</sequence>
<keyword evidence="11 17" id="KW-0472">Membrane</keyword>
<evidence type="ECO:0000256" key="5">
    <source>
        <dbReference type="ARBA" id="ARBA00014944"/>
    </source>
</evidence>
<dbReference type="Pfam" id="PF01066">
    <property type="entry name" value="CDP-OH_P_transf"/>
    <property type="match status" value="1"/>
</dbReference>
<dbReference type="InterPro" id="IPR000462">
    <property type="entry name" value="CDP-OH_P_trans"/>
</dbReference>
<evidence type="ECO:0000256" key="6">
    <source>
        <dbReference type="ARBA" id="ARBA00022516"/>
    </source>
</evidence>
<evidence type="ECO:0000256" key="16">
    <source>
        <dbReference type="RuleBase" id="RU003750"/>
    </source>
</evidence>
<dbReference type="STRING" id="856793.MICA_745"/>
<protein>
    <recommendedName>
        <fullName evidence="5 15">CDP-diacylglycerol--glycerol-3-phosphate 3-phosphatidyltransferase</fullName>
        <ecNumber evidence="4 15">2.7.8.5</ecNumber>
    </recommendedName>
</protein>
<evidence type="ECO:0000313" key="18">
    <source>
        <dbReference type="EMBL" id="AEP09079.1"/>
    </source>
</evidence>
<dbReference type="GO" id="GO:0008444">
    <property type="term" value="F:CDP-diacylglycerol-glycerol-3-phosphate 3-phosphatidyltransferase activity"/>
    <property type="evidence" value="ECO:0007669"/>
    <property type="project" value="UniProtKB-UniRule"/>
</dbReference>
<dbReference type="GO" id="GO:0016020">
    <property type="term" value="C:membrane"/>
    <property type="evidence" value="ECO:0007669"/>
    <property type="project" value="UniProtKB-SubCell"/>
</dbReference>
<dbReference type="InterPro" id="IPR004570">
    <property type="entry name" value="Phosphatidylglycerol_P_synth"/>
</dbReference>
<dbReference type="Gene3D" id="1.20.120.1760">
    <property type="match status" value="1"/>
</dbReference>
<evidence type="ECO:0000256" key="17">
    <source>
        <dbReference type="SAM" id="Phobius"/>
    </source>
</evidence>
<proteinExistence type="inferred from homology"/>
<evidence type="ECO:0000256" key="11">
    <source>
        <dbReference type="ARBA" id="ARBA00023136"/>
    </source>
</evidence>
<dbReference type="Proteomes" id="UP000009286">
    <property type="component" value="Chromosome"/>
</dbReference>
<evidence type="ECO:0000313" key="19">
    <source>
        <dbReference type="Proteomes" id="UP000009286"/>
    </source>
</evidence>
<dbReference type="NCBIfam" id="TIGR00560">
    <property type="entry name" value="pgsA"/>
    <property type="match status" value="1"/>
</dbReference>
<dbReference type="RefSeq" id="WP_014102302.1">
    <property type="nucleotide sequence ID" value="NC_016026.1"/>
</dbReference>
<comment type="catalytic activity">
    <reaction evidence="14">
        <text>a CDP-1,2-diacyl-sn-glycerol + sn-glycerol 3-phosphate = a 1,2-diacyl-sn-glycero-3-phospho-(1'-sn-glycero-3'-phosphate) + CMP + H(+)</text>
        <dbReference type="Rhea" id="RHEA:12593"/>
        <dbReference type="ChEBI" id="CHEBI:15378"/>
        <dbReference type="ChEBI" id="CHEBI:57597"/>
        <dbReference type="ChEBI" id="CHEBI:58332"/>
        <dbReference type="ChEBI" id="CHEBI:60110"/>
        <dbReference type="ChEBI" id="CHEBI:60377"/>
        <dbReference type="EC" id="2.7.8.5"/>
    </reaction>
</comment>
<accession>G2KQE3</accession>
<feature type="transmembrane region" description="Helical" evidence="17">
    <location>
        <begin position="133"/>
        <end position="151"/>
    </location>
</feature>
<evidence type="ECO:0000256" key="2">
    <source>
        <dbReference type="ARBA" id="ARBA00005042"/>
    </source>
</evidence>
<dbReference type="PROSITE" id="PS00379">
    <property type="entry name" value="CDP_ALCOHOL_P_TRANSF"/>
    <property type="match status" value="1"/>
</dbReference>
<dbReference type="PANTHER" id="PTHR14269">
    <property type="entry name" value="CDP-DIACYLGLYCEROL--GLYCEROL-3-PHOSPHATE 3-PHOSPHATIDYLTRANSFERASE-RELATED"/>
    <property type="match status" value="1"/>
</dbReference>
<organism evidence="18 19">
    <name type="scientific">Micavibrio aeruginosavorus (strain ARL-13)</name>
    <dbReference type="NCBI Taxonomy" id="856793"/>
    <lineage>
        <taxon>Bacteria</taxon>
        <taxon>Pseudomonadati</taxon>
        <taxon>Bdellovibrionota</taxon>
        <taxon>Bdellovibrionia</taxon>
        <taxon>Bdellovibrionales</taxon>
        <taxon>Pseudobdellovibrionaceae</taxon>
        <taxon>Micavibrio</taxon>
    </lineage>
</organism>
<dbReference type="eggNOG" id="COG0558">
    <property type="taxonomic scope" value="Bacteria"/>
</dbReference>
<dbReference type="GO" id="GO:0046474">
    <property type="term" value="P:glycerophospholipid biosynthetic process"/>
    <property type="evidence" value="ECO:0007669"/>
    <property type="project" value="TreeGrafter"/>
</dbReference>
<evidence type="ECO:0000256" key="13">
    <source>
        <dbReference type="ARBA" id="ARBA00023264"/>
    </source>
</evidence>
<comment type="subcellular location">
    <subcellularLocation>
        <location evidence="1">Membrane</location>
        <topology evidence="1">Multi-pass membrane protein</topology>
    </subcellularLocation>
</comment>
<comment type="pathway">
    <text evidence="2">Phospholipid metabolism; phosphatidylglycerol biosynthesis; phosphatidylglycerol from CDP-diacylglycerol: step 1/2.</text>
</comment>
<dbReference type="AlphaFoldDB" id="G2KQE3"/>
<evidence type="ECO:0000256" key="4">
    <source>
        <dbReference type="ARBA" id="ARBA00013170"/>
    </source>
</evidence>
<feature type="transmembrane region" description="Helical" evidence="17">
    <location>
        <begin position="68"/>
        <end position="87"/>
    </location>
</feature>
<dbReference type="EC" id="2.7.8.5" evidence="4 15"/>
<reference evidence="18 19" key="1">
    <citation type="journal article" date="2011" name="BMC Genomics">
        <title>Genomic insights into an obligate epibiotic bacterial predator: Micavibrio aeruginosavorus ARL-13.</title>
        <authorList>
            <person name="Wang Z."/>
            <person name="Kadouri D."/>
            <person name="Wu M."/>
        </authorList>
    </citation>
    <scope>NUCLEOTIDE SEQUENCE [LARGE SCALE GENOMIC DNA]</scope>
    <source>
        <strain evidence="18 19">ARL-13</strain>
    </source>
</reference>